<dbReference type="NCBIfam" id="TIGR04408">
    <property type="entry name" value="LptG_lptG"/>
    <property type="match status" value="1"/>
</dbReference>
<feature type="transmembrane region" description="Helical" evidence="6">
    <location>
        <begin position="59"/>
        <end position="79"/>
    </location>
</feature>
<name>A0A0A0EF09_9RHOB</name>
<dbReference type="EMBL" id="AQQX01000003">
    <property type="protein sequence ID" value="KGM48683.1"/>
    <property type="molecule type" value="Genomic_DNA"/>
</dbReference>
<sequence>MILNLYFARRFLRSFLGLLVVFLGMSIVIDLVEHLRRLSGTDTTFVQVFQLTLLNAPKGIYTILPLVMILSTVALFLSLARSSELVVTRAAGRSALRSLISPVVVALLIGAVGVTMINPIVAATSKRYAVMLENYRTGTIDAVSVSAEGLWLRQGGDDGQTVIRAARANPQATELYDVMMIDYAATGGPERRIEARRARLIAGAWELTDVRIWPLSIGANPEALTQQVERIEIPSTLTEARIRDTFGDPSAIPIWELPTYIHLLEEAGFSARRHAVWFQMELSRPLFLVAMVLIAAAFTMRHARFGKTGVAVLSAIMLGFALYYIRSFVQILGETGQVPVALAAWAPPVASLLLAMGLLLHMEDG</sequence>
<dbReference type="GO" id="GO:0055085">
    <property type="term" value="P:transmembrane transport"/>
    <property type="evidence" value="ECO:0007669"/>
    <property type="project" value="InterPro"/>
</dbReference>
<dbReference type="InterPro" id="IPR005495">
    <property type="entry name" value="LptG/LptF_permease"/>
</dbReference>
<accession>A0A0A0EF09</accession>
<dbReference type="RefSeq" id="WP_043747461.1">
    <property type="nucleotide sequence ID" value="NZ_AQQX01000003.1"/>
</dbReference>
<dbReference type="STRING" id="1461694.ATO9_08135"/>
<dbReference type="GO" id="GO:0043190">
    <property type="term" value="C:ATP-binding cassette (ABC) transporter complex"/>
    <property type="evidence" value="ECO:0007669"/>
    <property type="project" value="InterPro"/>
</dbReference>
<dbReference type="InterPro" id="IPR030923">
    <property type="entry name" value="LptG"/>
</dbReference>
<dbReference type="OrthoDB" id="9798468at2"/>
<feature type="transmembrane region" description="Helical" evidence="6">
    <location>
        <begin position="338"/>
        <end position="360"/>
    </location>
</feature>
<evidence type="ECO:0000256" key="4">
    <source>
        <dbReference type="ARBA" id="ARBA00022989"/>
    </source>
</evidence>
<keyword evidence="4 6" id="KW-1133">Transmembrane helix</keyword>
<proteinExistence type="predicted"/>
<evidence type="ECO:0000313" key="7">
    <source>
        <dbReference type="EMBL" id="KGM48683.1"/>
    </source>
</evidence>
<gene>
    <name evidence="7" type="ORF">ATO9_08135</name>
</gene>
<dbReference type="PANTHER" id="PTHR33529">
    <property type="entry name" value="SLR0882 PROTEIN-RELATED"/>
    <property type="match status" value="1"/>
</dbReference>
<evidence type="ECO:0000313" key="8">
    <source>
        <dbReference type="Proteomes" id="UP000030004"/>
    </source>
</evidence>
<feature type="transmembrane region" description="Helical" evidence="6">
    <location>
        <begin position="309"/>
        <end position="326"/>
    </location>
</feature>
<dbReference type="GO" id="GO:0015920">
    <property type="term" value="P:lipopolysaccharide transport"/>
    <property type="evidence" value="ECO:0007669"/>
    <property type="project" value="TreeGrafter"/>
</dbReference>
<dbReference type="Pfam" id="PF03739">
    <property type="entry name" value="LptF_LptG"/>
    <property type="match status" value="1"/>
</dbReference>
<dbReference type="AlphaFoldDB" id="A0A0A0EF09"/>
<dbReference type="eggNOG" id="COG0795">
    <property type="taxonomic scope" value="Bacteria"/>
</dbReference>
<evidence type="ECO:0000256" key="5">
    <source>
        <dbReference type="ARBA" id="ARBA00023136"/>
    </source>
</evidence>
<evidence type="ECO:0000256" key="2">
    <source>
        <dbReference type="ARBA" id="ARBA00022475"/>
    </source>
</evidence>
<comment type="subcellular location">
    <subcellularLocation>
        <location evidence="1">Cell membrane</location>
        <topology evidence="1">Multi-pass membrane protein</topology>
    </subcellularLocation>
</comment>
<keyword evidence="5 6" id="KW-0472">Membrane</keyword>
<evidence type="ECO:0000256" key="1">
    <source>
        <dbReference type="ARBA" id="ARBA00004651"/>
    </source>
</evidence>
<comment type="caution">
    <text evidence="7">The sequence shown here is derived from an EMBL/GenBank/DDBJ whole genome shotgun (WGS) entry which is preliminary data.</text>
</comment>
<evidence type="ECO:0000256" key="3">
    <source>
        <dbReference type="ARBA" id="ARBA00022692"/>
    </source>
</evidence>
<reference evidence="7 8" key="1">
    <citation type="journal article" date="2015" name="Antonie Van Leeuwenhoek">
        <title>Pseudooceanicola atlanticus gen. nov. sp. nov., isolated from surface seawater of the Atlantic Ocean and reclassification of Oceanicola batsensis, Oceanicola marinus, Oceanicola nitratireducens, Oceanicola nanhaiensis, Oceanicola antarcticus and Oceanicola flagellatus, as Pseudooceanicola batsensis comb. nov., Pseudooceanicola marinus comb. nov., Pseudooceanicola nitratireducens comb. nov., Pseudooceanicola nanhaiensis comb. nov., Pseudooceanicola antarcticus comb. nov., and Pseudooceanicola flagellatus comb. nov.</title>
        <authorList>
            <person name="Lai Q."/>
            <person name="Li G."/>
            <person name="Liu X."/>
            <person name="Du Y."/>
            <person name="Sun F."/>
            <person name="Shao Z."/>
        </authorList>
    </citation>
    <scope>NUCLEOTIDE SEQUENCE [LARGE SCALE GENOMIC DNA]</scope>
    <source>
        <strain evidence="7 8">22II-s11g</strain>
    </source>
</reference>
<keyword evidence="8" id="KW-1185">Reference proteome</keyword>
<keyword evidence="3 6" id="KW-0812">Transmembrane</keyword>
<dbReference type="Proteomes" id="UP000030004">
    <property type="component" value="Unassembled WGS sequence"/>
</dbReference>
<keyword evidence="2" id="KW-1003">Cell membrane</keyword>
<feature type="transmembrane region" description="Helical" evidence="6">
    <location>
        <begin position="282"/>
        <end position="303"/>
    </location>
</feature>
<evidence type="ECO:0000256" key="6">
    <source>
        <dbReference type="SAM" id="Phobius"/>
    </source>
</evidence>
<protein>
    <submittedName>
        <fullName evidence="7">Permease</fullName>
    </submittedName>
</protein>
<feature type="transmembrane region" description="Helical" evidence="6">
    <location>
        <begin position="99"/>
        <end position="121"/>
    </location>
</feature>
<feature type="transmembrane region" description="Helical" evidence="6">
    <location>
        <begin position="12"/>
        <end position="32"/>
    </location>
</feature>
<dbReference type="PANTHER" id="PTHR33529:SF2">
    <property type="entry name" value="LIPOPOLYSACCHARIDE EXPORT SYSTEM PERMEASE PROTEIN LPTG"/>
    <property type="match status" value="1"/>
</dbReference>
<organism evidence="7 8">
    <name type="scientific">Pseudooceanicola atlanticus</name>
    <dbReference type="NCBI Taxonomy" id="1461694"/>
    <lineage>
        <taxon>Bacteria</taxon>
        <taxon>Pseudomonadati</taxon>
        <taxon>Pseudomonadota</taxon>
        <taxon>Alphaproteobacteria</taxon>
        <taxon>Rhodobacterales</taxon>
        <taxon>Paracoccaceae</taxon>
        <taxon>Pseudooceanicola</taxon>
    </lineage>
</organism>